<dbReference type="PIRSF" id="PIRSF004930">
    <property type="entry name" value="Tln_factor_SUA5"/>
    <property type="match status" value="1"/>
</dbReference>
<evidence type="ECO:0000256" key="5">
    <source>
        <dbReference type="ARBA" id="ARBA00022490"/>
    </source>
</evidence>
<dbReference type="InterPro" id="IPR005145">
    <property type="entry name" value="Sua5_C"/>
</dbReference>
<evidence type="ECO:0000259" key="14">
    <source>
        <dbReference type="PROSITE" id="PS51163"/>
    </source>
</evidence>
<dbReference type="PANTHER" id="PTHR17490:SF16">
    <property type="entry name" value="THREONYLCARBAMOYL-AMP SYNTHASE"/>
    <property type="match status" value="1"/>
</dbReference>
<comment type="similarity">
    <text evidence="2 13">Belongs to the SUA5 family.</text>
</comment>
<evidence type="ECO:0000256" key="11">
    <source>
        <dbReference type="ARBA" id="ARBA00029774"/>
    </source>
</evidence>
<keyword evidence="7 13" id="KW-0819">tRNA processing</keyword>
<evidence type="ECO:0000313" key="16">
    <source>
        <dbReference type="Proteomes" id="UP001516464"/>
    </source>
</evidence>
<evidence type="ECO:0000256" key="6">
    <source>
        <dbReference type="ARBA" id="ARBA00022679"/>
    </source>
</evidence>
<comment type="catalytic activity">
    <reaction evidence="12 13">
        <text>L-threonine + hydrogencarbonate + ATP = L-threonylcarbamoyladenylate + diphosphate + H2O</text>
        <dbReference type="Rhea" id="RHEA:36407"/>
        <dbReference type="ChEBI" id="CHEBI:15377"/>
        <dbReference type="ChEBI" id="CHEBI:17544"/>
        <dbReference type="ChEBI" id="CHEBI:30616"/>
        <dbReference type="ChEBI" id="CHEBI:33019"/>
        <dbReference type="ChEBI" id="CHEBI:57926"/>
        <dbReference type="ChEBI" id="CHEBI:73682"/>
        <dbReference type="EC" id="2.7.7.87"/>
    </reaction>
</comment>
<dbReference type="NCBIfam" id="TIGR00057">
    <property type="entry name" value="L-threonylcarbamoyladenylate synthase"/>
    <property type="match status" value="1"/>
</dbReference>
<gene>
    <name evidence="15" type="primary">sua5</name>
    <name evidence="15" type="ORF">TCON_1659</name>
</gene>
<protein>
    <recommendedName>
        <fullName evidence="4 13">Threonylcarbamoyl-AMP synthase</fullName>
        <shortName evidence="13">TC-AMP synthase</shortName>
        <ecNumber evidence="3 13">2.7.7.87</ecNumber>
    </recommendedName>
    <alternativeName>
        <fullName evidence="11 13">L-threonylcarbamoyladenylate synthase</fullName>
    </alternativeName>
</protein>
<reference evidence="15 16" key="1">
    <citation type="submission" date="2019-01" db="EMBL/GenBank/DDBJ databases">
        <title>Genomes sequencing and comparative genomics of infectious freshwater microsporidia, Cucumispora dikerogammari and Thelohania contejeani.</title>
        <authorList>
            <person name="Cormier A."/>
            <person name="Giraud I."/>
            <person name="Wattier R."/>
            <person name="Teixeira M."/>
            <person name="Grandjean F."/>
            <person name="Rigaud T."/>
            <person name="Cordaux R."/>
        </authorList>
    </citation>
    <scope>NUCLEOTIDE SEQUENCE [LARGE SCALE GENOMIC DNA]</scope>
    <source>
        <strain evidence="15">T1</strain>
        <tissue evidence="15">Spores</tissue>
    </source>
</reference>
<evidence type="ECO:0000256" key="4">
    <source>
        <dbReference type="ARBA" id="ARBA00015492"/>
    </source>
</evidence>
<keyword evidence="8 13" id="KW-0548">Nucleotidyltransferase</keyword>
<dbReference type="InterPro" id="IPR006070">
    <property type="entry name" value="Sua5-like_dom"/>
</dbReference>
<comment type="function">
    <text evidence="13">Required for the formation of a threonylcarbamoyl group on adenosine at position 37 (t(6)A37) in tRNAs that read codons beginning with adenine.</text>
</comment>
<feature type="domain" description="YrdC-like" evidence="14">
    <location>
        <begin position="5"/>
        <end position="195"/>
    </location>
</feature>
<proteinExistence type="inferred from homology"/>
<keyword evidence="5 13" id="KW-0963">Cytoplasm</keyword>
<evidence type="ECO:0000256" key="3">
    <source>
        <dbReference type="ARBA" id="ARBA00012584"/>
    </source>
</evidence>
<comment type="caution">
    <text evidence="15">The sequence shown here is derived from an EMBL/GenBank/DDBJ whole genome shotgun (WGS) entry which is preliminary data.</text>
</comment>
<evidence type="ECO:0000256" key="13">
    <source>
        <dbReference type="PIRNR" id="PIRNR004930"/>
    </source>
</evidence>
<evidence type="ECO:0000256" key="8">
    <source>
        <dbReference type="ARBA" id="ARBA00022695"/>
    </source>
</evidence>
<sequence>MNTQIKKINDISKYELKRYFKHPVVIPTETVYGLAADIYNEEALKEIFRIKRRPCDNPLIVHVASIEMLMSVIDGEIPEIYKKLIDRFWPGPLTMIFKARKSISPIITAGLSTVAVRMPSNKIALEIIKNLGVPLAAPSANISGRPSTTTVNHVQEDFDGKVELIIDGGECLFGLESTVINCLEDKNLLLRPGSITVEDLEPYVSLEVQTRVLKDGVAGSPGMKYKHYSPTHPLILFKGKEADFEDYILNELEKRKGVFGCIVAADYFWNKLKEVMINSGNPIDSTKRVILLDFPTEKEKFAFSLFSAIRELDKYCKYIFVLSVDDERVGMAISDRLEKAADEIIYKMEDNQ</sequence>
<dbReference type="Gene3D" id="3.40.50.11030">
    <property type="entry name" value="Threonylcarbamoyl-AMP synthase, C-terminal domain"/>
    <property type="match status" value="1"/>
</dbReference>
<evidence type="ECO:0000256" key="10">
    <source>
        <dbReference type="ARBA" id="ARBA00022840"/>
    </source>
</evidence>
<evidence type="ECO:0000256" key="9">
    <source>
        <dbReference type="ARBA" id="ARBA00022741"/>
    </source>
</evidence>
<dbReference type="InterPro" id="IPR038385">
    <property type="entry name" value="Sua5/YwlC_C"/>
</dbReference>
<dbReference type="EMBL" id="SBIQ01000124">
    <property type="protein sequence ID" value="KAF7683130.1"/>
    <property type="molecule type" value="Genomic_DNA"/>
</dbReference>
<dbReference type="Proteomes" id="UP001516464">
    <property type="component" value="Unassembled WGS sequence"/>
</dbReference>
<dbReference type="Pfam" id="PF01300">
    <property type="entry name" value="Sua5_yciO_yrdC"/>
    <property type="match status" value="1"/>
</dbReference>
<dbReference type="SUPFAM" id="SSF55821">
    <property type="entry name" value="YrdC/RibB"/>
    <property type="match status" value="1"/>
</dbReference>
<dbReference type="InterPro" id="IPR050156">
    <property type="entry name" value="TC-AMP_synthase_SUA5"/>
</dbReference>
<dbReference type="PROSITE" id="PS51163">
    <property type="entry name" value="YRDC"/>
    <property type="match status" value="1"/>
</dbReference>
<dbReference type="InterPro" id="IPR017945">
    <property type="entry name" value="DHBP_synth_RibB-like_a/b_dom"/>
</dbReference>
<evidence type="ECO:0000256" key="1">
    <source>
        <dbReference type="ARBA" id="ARBA00004496"/>
    </source>
</evidence>
<keyword evidence="9 13" id="KW-0547">Nucleotide-binding</keyword>
<dbReference type="Pfam" id="PF03481">
    <property type="entry name" value="Sua5_C"/>
    <property type="match status" value="1"/>
</dbReference>
<evidence type="ECO:0000313" key="15">
    <source>
        <dbReference type="EMBL" id="KAF7683130.1"/>
    </source>
</evidence>
<keyword evidence="6 13" id="KW-0808">Transferase</keyword>
<evidence type="ECO:0000256" key="2">
    <source>
        <dbReference type="ARBA" id="ARBA00007663"/>
    </source>
</evidence>
<name>A0ABQ7HYE3_9MICR</name>
<dbReference type="PANTHER" id="PTHR17490">
    <property type="entry name" value="SUA5"/>
    <property type="match status" value="1"/>
</dbReference>
<organism evidence="15 16">
    <name type="scientific">Astathelohania contejeani</name>
    <dbReference type="NCBI Taxonomy" id="164912"/>
    <lineage>
        <taxon>Eukaryota</taxon>
        <taxon>Fungi</taxon>
        <taxon>Fungi incertae sedis</taxon>
        <taxon>Microsporidia</taxon>
        <taxon>Astathelohaniidae</taxon>
        <taxon>Astathelohania</taxon>
    </lineage>
</organism>
<keyword evidence="10 13" id="KW-0067">ATP-binding</keyword>
<dbReference type="EC" id="2.7.7.87" evidence="3 13"/>
<accession>A0ABQ7HYE3</accession>
<comment type="subcellular location">
    <subcellularLocation>
        <location evidence="1 13">Cytoplasm</location>
    </subcellularLocation>
</comment>
<dbReference type="InterPro" id="IPR010923">
    <property type="entry name" value="T(6)A37_SUA5"/>
</dbReference>
<keyword evidence="16" id="KW-1185">Reference proteome</keyword>
<evidence type="ECO:0000256" key="12">
    <source>
        <dbReference type="ARBA" id="ARBA00048366"/>
    </source>
</evidence>
<dbReference type="Gene3D" id="3.90.870.10">
    <property type="entry name" value="DHBP synthase"/>
    <property type="match status" value="1"/>
</dbReference>
<evidence type="ECO:0000256" key="7">
    <source>
        <dbReference type="ARBA" id="ARBA00022694"/>
    </source>
</evidence>